<feature type="compositionally biased region" description="Basic and acidic residues" evidence="5">
    <location>
        <begin position="70"/>
        <end position="85"/>
    </location>
</feature>
<dbReference type="GO" id="GO:0005730">
    <property type="term" value="C:nucleolus"/>
    <property type="evidence" value="ECO:0007669"/>
    <property type="project" value="UniProtKB-SubCell"/>
</dbReference>
<dbReference type="PANTHER" id="PTHR12202:SF0">
    <property type="entry name" value="ESF1 HOMOLOG"/>
    <property type="match status" value="1"/>
</dbReference>
<dbReference type="InterPro" id="IPR056750">
    <property type="entry name" value="RRM_ESF1"/>
</dbReference>
<feature type="compositionally biased region" description="Basic residues" evidence="5">
    <location>
        <begin position="9"/>
        <end position="19"/>
    </location>
</feature>
<feature type="compositionally biased region" description="Polar residues" evidence="5">
    <location>
        <begin position="21"/>
        <end position="37"/>
    </location>
</feature>
<feature type="region of interest" description="Disordered" evidence="5">
    <location>
        <begin position="639"/>
        <end position="669"/>
    </location>
</feature>
<feature type="compositionally biased region" description="Acidic residues" evidence="5">
    <location>
        <begin position="259"/>
        <end position="275"/>
    </location>
</feature>
<feature type="region of interest" description="Disordered" evidence="5">
    <location>
        <begin position="1"/>
        <end position="181"/>
    </location>
</feature>
<feature type="region of interest" description="Disordered" evidence="5">
    <location>
        <begin position="398"/>
        <end position="418"/>
    </location>
</feature>
<feature type="compositionally biased region" description="Basic and acidic residues" evidence="5">
    <location>
        <begin position="639"/>
        <end position="650"/>
    </location>
</feature>
<dbReference type="AlphaFoldDB" id="A0A8K0DZC0"/>
<feature type="compositionally biased region" description="Basic and acidic residues" evidence="5">
    <location>
        <begin position="698"/>
        <end position="718"/>
    </location>
</feature>
<evidence type="ECO:0000313" key="8">
    <source>
        <dbReference type="EMBL" id="KAF3440342.1"/>
    </source>
</evidence>
<keyword evidence="9" id="KW-1185">Reference proteome</keyword>
<feature type="region of interest" description="Disordered" evidence="5">
    <location>
        <begin position="256"/>
        <end position="275"/>
    </location>
</feature>
<dbReference type="Proteomes" id="UP000796880">
    <property type="component" value="Unassembled WGS sequence"/>
</dbReference>
<feature type="compositionally biased region" description="Acidic residues" evidence="5">
    <location>
        <begin position="123"/>
        <end position="133"/>
    </location>
</feature>
<evidence type="ECO:0000256" key="4">
    <source>
        <dbReference type="ARBA" id="ARBA00023242"/>
    </source>
</evidence>
<comment type="caution">
    <text evidence="8">The sequence shown here is derived from an EMBL/GenBank/DDBJ whole genome shotgun (WGS) entry which is preliminary data.</text>
</comment>
<feature type="compositionally biased region" description="Basic and acidic residues" evidence="5">
    <location>
        <begin position="92"/>
        <end position="103"/>
    </location>
</feature>
<dbReference type="GO" id="GO:0006364">
    <property type="term" value="P:rRNA processing"/>
    <property type="evidence" value="ECO:0007669"/>
    <property type="project" value="InterPro"/>
</dbReference>
<feature type="compositionally biased region" description="Basic and acidic residues" evidence="5">
    <location>
        <begin position="657"/>
        <end position="669"/>
    </location>
</feature>
<feature type="compositionally biased region" description="Acidic residues" evidence="5">
    <location>
        <begin position="398"/>
        <end position="414"/>
    </location>
</feature>
<reference evidence="8" key="1">
    <citation type="submission" date="2020-03" db="EMBL/GenBank/DDBJ databases">
        <title>A high-quality chromosome-level genome assembly of a woody plant with both climbing and erect habits, Rhamnella rubrinervis.</title>
        <authorList>
            <person name="Lu Z."/>
            <person name="Yang Y."/>
            <person name="Zhu X."/>
            <person name="Sun Y."/>
        </authorList>
    </citation>
    <scope>NUCLEOTIDE SEQUENCE</scope>
    <source>
        <strain evidence="8">BYM</strain>
        <tissue evidence="8">Leaf</tissue>
    </source>
</reference>
<feature type="compositionally biased region" description="Basic and acidic residues" evidence="5">
    <location>
        <begin position="111"/>
        <end position="122"/>
    </location>
</feature>
<feature type="domain" description="ESF1 RRM" evidence="7">
    <location>
        <begin position="200"/>
        <end position="342"/>
    </location>
</feature>
<comment type="similarity">
    <text evidence="2">Belongs to the ESF1 family.</text>
</comment>
<feature type="compositionally biased region" description="Basic residues" evidence="5">
    <location>
        <begin position="725"/>
        <end position="735"/>
    </location>
</feature>
<organism evidence="8 9">
    <name type="scientific">Rhamnella rubrinervis</name>
    <dbReference type="NCBI Taxonomy" id="2594499"/>
    <lineage>
        <taxon>Eukaryota</taxon>
        <taxon>Viridiplantae</taxon>
        <taxon>Streptophyta</taxon>
        <taxon>Embryophyta</taxon>
        <taxon>Tracheophyta</taxon>
        <taxon>Spermatophyta</taxon>
        <taxon>Magnoliopsida</taxon>
        <taxon>eudicotyledons</taxon>
        <taxon>Gunneridae</taxon>
        <taxon>Pentapetalae</taxon>
        <taxon>rosids</taxon>
        <taxon>fabids</taxon>
        <taxon>Rosales</taxon>
        <taxon>Rhamnaceae</taxon>
        <taxon>rhamnoid group</taxon>
        <taxon>Rhamneae</taxon>
        <taxon>Rhamnella</taxon>
    </lineage>
</organism>
<dbReference type="Pfam" id="PF08159">
    <property type="entry name" value="NUC153"/>
    <property type="match status" value="1"/>
</dbReference>
<evidence type="ECO:0000259" key="6">
    <source>
        <dbReference type="Pfam" id="PF08159"/>
    </source>
</evidence>
<feature type="compositionally biased region" description="Acidic residues" evidence="5">
    <location>
        <begin position="496"/>
        <end position="516"/>
    </location>
</feature>
<feature type="compositionally biased region" description="Basic and acidic residues" evidence="5">
    <location>
        <begin position="519"/>
        <end position="547"/>
    </location>
</feature>
<sequence>MGSEEANRKDKKKKKKKTNKPNIESGTSTTASQSSNHVGDDGYKLITDSRFASVHSDPRFQKVPMNKSKVAIDSRFDRMFTDKRFASSSAPVDKRGKLKKDNSKNSLRRYYRIDEDKGKEDSGGEEEESESGSEELGKLGGEESETQTGDESDASELEDDVESGKSDSYSDTDEDEDNVVYEVDVPEAQEEDIPEIENETHRLAVVNMDWRYVKATDLFVMLSSFLPQSGQILSVAVYPSEFGLQRMKEEEVHGPVGLFDDEGEKNDEDSDNDEIDEEKLRAYEKSRLRYYYAVVECDSSATAGYLYKACDGLEFERSSNKLDLRFIPDSMEFQHPHRDIATEAPANYEGLDFHTQALQHSKLHISWDEDEPDRVKTLKRKFNADQLADLELKEFLASDESESSDDDAENAVEDCSDRKNKKRDMYRALIQSGDCSDEDSKEDGLDMEVTFNTDLENISKRILEKRDKKEETVWDAYLRNRREKKKARKNKSNYSSEDESSDSEQEVREDADDFFVEEPSVKRSKEDSQGKNVRGEKQRQDKDGKAEASLHELELLLADDNVADRGVKGYNLKPKKVKGKKGKKVKEVLEEEKIPTADYDDPRFAALFSSPLFSLDPTDPQFKRSAAYARQLAMKQKMGERELAERERLKLPAKGQAKTDEQVKSEVLPSKKDKYELSSLVKSIKMKSKQVKVPSEGKTAKQDESLKFNGKEEGEKNELSSLVKSAKKKIKVRRK</sequence>
<feature type="domain" description="NUC153" evidence="6">
    <location>
        <begin position="601"/>
        <end position="626"/>
    </location>
</feature>
<feature type="compositionally biased region" description="Basic residues" evidence="5">
    <location>
        <begin position="479"/>
        <end position="491"/>
    </location>
</feature>
<feature type="region of interest" description="Disordered" evidence="5">
    <location>
        <begin position="688"/>
        <end position="735"/>
    </location>
</feature>
<name>A0A8K0DZC0_9ROSA</name>
<dbReference type="OrthoDB" id="431825at2759"/>
<protein>
    <recommendedName>
        <fullName evidence="10">NUC153 domain-containing protein</fullName>
    </recommendedName>
</protein>
<dbReference type="GO" id="GO:0003723">
    <property type="term" value="F:RNA binding"/>
    <property type="evidence" value="ECO:0007669"/>
    <property type="project" value="TreeGrafter"/>
</dbReference>
<keyword evidence="3" id="KW-0175">Coiled coil</keyword>
<evidence type="ECO:0000256" key="5">
    <source>
        <dbReference type="SAM" id="MobiDB-lite"/>
    </source>
</evidence>
<evidence type="ECO:0008006" key="10">
    <source>
        <dbReference type="Google" id="ProtNLM"/>
    </source>
</evidence>
<dbReference type="Pfam" id="PF25121">
    <property type="entry name" value="RRM_ESF1"/>
    <property type="match status" value="1"/>
</dbReference>
<evidence type="ECO:0000313" key="9">
    <source>
        <dbReference type="Proteomes" id="UP000796880"/>
    </source>
</evidence>
<accession>A0A8K0DZC0</accession>
<dbReference type="InterPro" id="IPR039754">
    <property type="entry name" value="Esf1"/>
</dbReference>
<dbReference type="EMBL" id="VOIH02000008">
    <property type="protein sequence ID" value="KAF3440342.1"/>
    <property type="molecule type" value="Genomic_DNA"/>
</dbReference>
<evidence type="ECO:0000256" key="2">
    <source>
        <dbReference type="ARBA" id="ARBA00009087"/>
    </source>
</evidence>
<dbReference type="PANTHER" id="PTHR12202">
    <property type="entry name" value="ESF1 HOMOLOG"/>
    <property type="match status" value="1"/>
</dbReference>
<dbReference type="InterPro" id="IPR012580">
    <property type="entry name" value="NUC153"/>
</dbReference>
<comment type="subcellular location">
    <subcellularLocation>
        <location evidence="1">Nucleus</location>
        <location evidence="1">Nucleolus</location>
    </subcellularLocation>
</comment>
<keyword evidence="4" id="KW-0539">Nucleus</keyword>
<evidence type="ECO:0000256" key="1">
    <source>
        <dbReference type="ARBA" id="ARBA00004604"/>
    </source>
</evidence>
<proteinExistence type="inferred from homology"/>
<feature type="compositionally biased region" description="Acidic residues" evidence="5">
    <location>
        <begin position="170"/>
        <end position="181"/>
    </location>
</feature>
<evidence type="ECO:0000256" key="3">
    <source>
        <dbReference type="ARBA" id="ARBA00023054"/>
    </source>
</evidence>
<evidence type="ECO:0000259" key="7">
    <source>
        <dbReference type="Pfam" id="PF25121"/>
    </source>
</evidence>
<gene>
    <name evidence="8" type="ORF">FNV43_RR18626</name>
</gene>
<feature type="compositionally biased region" description="Acidic residues" evidence="5">
    <location>
        <begin position="142"/>
        <end position="161"/>
    </location>
</feature>
<feature type="region of interest" description="Disordered" evidence="5">
    <location>
        <begin position="479"/>
        <end position="547"/>
    </location>
</feature>